<name>A0AAV4QFD6_9ARAC</name>
<evidence type="ECO:0000313" key="2">
    <source>
        <dbReference type="Proteomes" id="UP001054837"/>
    </source>
</evidence>
<comment type="caution">
    <text evidence="1">The sequence shown here is derived from an EMBL/GenBank/DDBJ whole genome shotgun (WGS) entry which is preliminary data.</text>
</comment>
<sequence>MFICLDSDENAVSSNKISHQFPSDKSFRFINGKKGLKACKYHVRRIVFQPDRNGSGMDDGGFLGDVEAQEQPLRRRPDWLHQHNQACYYLLAHSLSSVMAARNALYRKHSNNSADPFNPCLMIGPPSGPPPISTPLVLFFNNTPAALESRPACLTINDVIKRHGSEMFGLIKIVRHLTVKQLAPLLSYTSKRLKLFTVVRMSDHSLVIQNNIKCTG</sequence>
<evidence type="ECO:0000313" key="1">
    <source>
        <dbReference type="EMBL" id="GIY07529.1"/>
    </source>
</evidence>
<dbReference type="AlphaFoldDB" id="A0AAV4QFD6"/>
<dbReference type="Proteomes" id="UP001054837">
    <property type="component" value="Unassembled WGS sequence"/>
</dbReference>
<organism evidence="1 2">
    <name type="scientific">Caerostris darwini</name>
    <dbReference type="NCBI Taxonomy" id="1538125"/>
    <lineage>
        <taxon>Eukaryota</taxon>
        <taxon>Metazoa</taxon>
        <taxon>Ecdysozoa</taxon>
        <taxon>Arthropoda</taxon>
        <taxon>Chelicerata</taxon>
        <taxon>Arachnida</taxon>
        <taxon>Araneae</taxon>
        <taxon>Araneomorphae</taxon>
        <taxon>Entelegynae</taxon>
        <taxon>Araneoidea</taxon>
        <taxon>Araneidae</taxon>
        <taxon>Caerostris</taxon>
    </lineage>
</organism>
<keyword evidence="2" id="KW-1185">Reference proteome</keyword>
<reference evidence="1 2" key="1">
    <citation type="submission" date="2021-06" db="EMBL/GenBank/DDBJ databases">
        <title>Caerostris darwini draft genome.</title>
        <authorList>
            <person name="Kono N."/>
            <person name="Arakawa K."/>
        </authorList>
    </citation>
    <scope>NUCLEOTIDE SEQUENCE [LARGE SCALE GENOMIC DNA]</scope>
</reference>
<dbReference type="EMBL" id="BPLQ01004355">
    <property type="protein sequence ID" value="GIY07529.1"/>
    <property type="molecule type" value="Genomic_DNA"/>
</dbReference>
<accession>A0AAV4QFD6</accession>
<proteinExistence type="predicted"/>
<gene>
    <name evidence="1" type="ORF">CDAR_386501</name>
</gene>
<protein>
    <submittedName>
        <fullName evidence="1">Uncharacterized protein</fullName>
    </submittedName>
</protein>